<dbReference type="InterPro" id="IPR036852">
    <property type="entry name" value="Peptidase_S8/S53_dom_sf"/>
</dbReference>
<name>A0A1T5NFG0_9BACT</name>
<organism evidence="7 8">
    <name type="scientific">Chitinophaga ginsengisegetis</name>
    <dbReference type="NCBI Taxonomy" id="393003"/>
    <lineage>
        <taxon>Bacteria</taxon>
        <taxon>Pseudomonadati</taxon>
        <taxon>Bacteroidota</taxon>
        <taxon>Chitinophagia</taxon>
        <taxon>Chitinophagales</taxon>
        <taxon>Chitinophagaceae</taxon>
        <taxon>Chitinophaga</taxon>
    </lineage>
</organism>
<dbReference type="InterPro" id="IPR000209">
    <property type="entry name" value="Peptidase_S8/S53_dom"/>
</dbReference>
<dbReference type="PANTHER" id="PTHR43399">
    <property type="entry name" value="SUBTILISIN-RELATED"/>
    <property type="match status" value="1"/>
</dbReference>
<dbReference type="GO" id="GO:0006508">
    <property type="term" value="P:proteolysis"/>
    <property type="evidence" value="ECO:0007669"/>
    <property type="project" value="UniProtKB-KW"/>
</dbReference>
<evidence type="ECO:0000259" key="6">
    <source>
        <dbReference type="Pfam" id="PF00082"/>
    </source>
</evidence>
<keyword evidence="8" id="KW-1185">Reference proteome</keyword>
<dbReference type="InterPro" id="IPR015500">
    <property type="entry name" value="Peptidase_S8_subtilisin-rel"/>
</dbReference>
<keyword evidence="3 5" id="KW-0378">Hydrolase</keyword>
<dbReference type="PRINTS" id="PR00723">
    <property type="entry name" value="SUBTILISIN"/>
</dbReference>
<accession>A0A1T5NFG0</accession>
<dbReference type="Gene3D" id="3.40.50.200">
    <property type="entry name" value="Peptidase S8/S53 domain"/>
    <property type="match status" value="1"/>
</dbReference>
<dbReference type="SUPFAM" id="SSF52743">
    <property type="entry name" value="Subtilisin-like"/>
    <property type="match status" value="1"/>
</dbReference>
<dbReference type="GO" id="GO:0004252">
    <property type="term" value="F:serine-type endopeptidase activity"/>
    <property type="evidence" value="ECO:0007669"/>
    <property type="project" value="UniProtKB-UniRule"/>
</dbReference>
<dbReference type="EMBL" id="FUZZ01000001">
    <property type="protein sequence ID" value="SKC99137.1"/>
    <property type="molecule type" value="Genomic_DNA"/>
</dbReference>
<dbReference type="AlphaFoldDB" id="A0A1T5NFG0"/>
<dbReference type="PROSITE" id="PS51892">
    <property type="entry name" value="SUBTILASE"/>
    <property type="match status" value="1"/>
</dbReference>
<evidence type="ECO:0000256" key="4">
    <source>
        <dbReference type="ARBA" id="ARBA00022825"/>
    </source>
</evidence>
<dbReference type="Pfam" id="PF00082">
    <property type="entry name" value="Peptidase_S8"/>
    <property type="match status" value="1"/>
</dbReference>
<feature type="active site" description="Charge relay system" evidence="5">
    <location>
        <position position="134"/>
    </location>
</feature>
<feature type="active site" description="Charge relay system" evidence="5">
    <location>
        <position position="301"/>
    </location>
</feature>
<dbReference type="Proteomes" id="UP000190166">
    <property type="component" value="Unassembled WGS sequence"/>
</dbReference>
<dbReference type="PROSITE" id="PS00136">
    <property type="entry name" value="SUBTILASE_ASP"/>
    <property type="match status" value="1"/>
</dbReference>
<dbReference type="RefSeq" id="WP_079468648.1">
    <property type="nucleotide sequence ID" value="NZ_FUZZ01000001.1"/>
</dbReference>
<comment type="similarity">
    <text evidence="1 5">Belongs to the peptidase S8 family.</text>
</comment>
<dbReference type="CDD" id="cd00306">
    <property type="entry name" value="Peptidases_S8_S53"/>
    <property type="match status" value="1"/>
</dbReference>
<protein>
    <submittedName>
        <fullName evidence="7">Subtilase family protein</fullName>
    </submittedName>
</protein>
<gene>
    <name evidence="7" type="ORF">SAMN05660461_1380</name>
</gene>
<feature type="domain" description="Peptidase S8/S53" evidence="6">
    <location>
        <begin position="96"/>
        <end position="320"/>
    </location>
</feature>
<sequence>MIITANKPVNTRLGFPHTTATNPTFLEPGHQLDVVQKVYGELLDGNNEWFLSREDEYYWSGGFHTTAATLSMPVKNMSDLFDEWRIADFWKQGITGAGVKVAVIDAGFNPGNIAIKHAINPDDIPSLQFPDTGHGTYMSAIICGNDVKEGYLGVAPGVQLHFAEIDTNDNSFNINDLISILHGLEGYDIVSMSFSFKGGNTGDTEIIRQFDEVTNKFIDNGNAIFVAATGNKADEMNPYYPAAYPLINAVAGSESDGSHLHGLSNIWQDVELIAPFRGYFNKATKSEFTNYFNTDKINGTSSATAFTAGLIALIKSAHSRQGKVFRNVDLTRFLEDVHVQTDSASFNLKKINKEQFFSLLK</sequence>
<dbReference type="InterPro" id="IPR051048">
    <property type="entry name" value="Peptidase_S8/S53_subtilisin"/>
</dbReference>
<evidence type="ECO:0000313" key="8">
    <source>
        <dbReference type="Proteomes" id="UP000190166"/>
    </source>
</evidence>
<dbReference type="InterPro" id="IPR023827">
    <property type="entry name" value="Peptidase_S8_Asp-AS"/>
</dbReference>
<dbReference type="STRING" id="393003.SAMN05660461_1380"/>
<reference evidence="7 8" key="1">
    <citation type="submission" date="2017-02" db="EMBL/GenBank/DDBJ databases">
        <authorList>
            <person name="Peterson S.W."/>
        </authorList>
    </citation>
    <scope>NUCLEOTIDE SEQUENCE [LARGE SCALE GENOMIC DNA]</scope>
    <source>
        <strain evidence="7 8">DSM 18108</strain>
    </source>
</reference>
<keyword evidence="2 5" id="KW-0645">Protease</keyword>
<dbReference type="PANTHER" id="PTHR43399:SF4">
    <property type="entry name" value="CELL WALL-ASSOCIATED PROTEASE"/>
    <property type="match status" value="1"/>
</dbReference>
<proteinExistence type="inferred from homology"/>
<feature type="active site" description="Charge relay system" evidence="5">
    <location>
        <position position="105"/>
    </location>
</feature>
<evidence type="ECO:0000256" key="2">
    <source>
        <dbReference type="ARBA" id="ARBA00022670"/>
    </source>
</evidence>
<evidence type="ECO:0000256" key="5">
    <source>
        <dbReference type="PROSITE-ProRule" id="PRU01240"/>
    </source>
</evidence>
<evidence type="ECO:0000313" key="7">
    <source>
        <dbReference type="EMBL" id="SKC99137.1"/>
    </source>
</evidence>
<evidence type="ECO:0000256" key="3">
    <source>
        <dbReference type="ARBA" id="ARBA00022801"/>
    </source>
</evidence>
<keyword evidence="4 5" id="KW-0720">Serine protease</keyword>
<evidence type="ECO:0000256" key="1">
    <source>
        <dbReference type="ARBA" id="ARBA00011073"/>
    </source>
</evidence>